<evidence type="ECO:0000313" key="3">
    <source>
        <dbReference type="Proteomes" id="UP001278500"/>
    </source>
</evidence>
<dbReference type="EMBL" id="JAUEPP010000001">
    <property type="protein sequence ID" value="KAK3355581.1"/>
    <property type="molecule type" value="Genomic_DNA"/>
</dbReference>
<dbReference type="InterPro" id="IPR029058">
    <property type="entry name" value="AB_hydrolase_fold"/>
</dbReference>
<dbReference type="PANTHER" id="PTHR17630:SF105">
    <property type="entry name" value="DIENELACTONE HYDROLASE FAMILY PROTEIN (AFU_ORTHOLOGUE AFUA_4G08790)"/>
    <property type="match status" value="1"/>
</dbReference>
<dbReference type="InterPro" id="IPR002925">
    <property type="entry name" value="Dienelactn_hydro"/>
</dbReference>
<name>A0AAE0MX63_9PEZI</name>
<keyword evidence="3" id="KW-1185">Reference proteome</keyword>
<reference evidence="2" key="2">
    <citation type="submission" date="2023-06" db="EMBL/GenBank/DDBJ databases">
        <authorList>
            <consortium name="Lawrence Berkeley National Laboratory"/>
            <person name="Haridas S."/>
            <person name="Hensen N."/>
            <person name="Bonometti L."/>
            <person name="Westerberg I."/>
            <person name="Brannstrom I.O."/>
            <person name="Guillou S."/>
            <person name="Cros-Aarteil S."/>
            <person name="Calhoun S."/>
            <person name="Kuo A."/>
            <person name="Mondo S."/>
            <person name="Pangilinan J."/>
            <person name="Riley R."/>
            <person name="Labutti K."/>
            <person name="Andreopoulos B."/>
            <person name="Lipzen A."/>
            <person name="Chen C."/>
            <person name="Yanf M."/>
            <person name="Daum C."/>
            <person name="Ng V."/>
            <person name="Clum A."/>
            <person name="Steindorff A."/>
            <person name="Ohm R."/>
            <person name="Martin F."/>
            <person name="Silar P."/>
            <person name="Natvig D."/>
            <person name="Lalanne C."/>
            <person name="Gautier V."/>
            <person name="Ament-Velasquez S.L."/>
            <person name="Kruys A."/>
            <person name="Hutchinson M.I."/>
            <person name="Powell A.J."/>
            <person name="Barry K."/>
            <person name="Miller A.N."/>
            <person name="Grigoriev I.V."/>
            <person name="Debuchy R."/>
            <person name="Gladieux P."/>
            <person name="Thoren M.H."/>
            <person name="Johannesson H."/>
        </authorList>
    </citation>
    <scope>NUCLEOTIDE SEQUENCE</scope>
    <source>
        <strain evidence="2">CBS 560.94</strain>
    </source>
</reference>
<accession>A0AAE0MX63</accession>
<reference evidence="2" key="1">
    <citation type="journal article" date="2023" name="Mol. Phylogenet. Evol.">
        <title>Genome-scale phylogeny and comparative genomics of the fungal order Sordariales.</title>
        <authorList>
            <person name="Hensen N."/>
            <person name="Bonometti L."/>
            <person name="Westerberg I."/>
            <person name="Brannstrom I.O."/>
            <person name="Guillou S."/>
            <person name="Cros-Aarteil S."/>
            <person name="Calhoun S."/>
            <person name="Haridas S."/>
            <person name="Kuo A."/>
            <person name="Mondo S."/>
            <person name="Pangilinan J."/>
            <person name="Riley R."/>
            <person name="LaButti K."/>
            <person name="Andreopoulos B."/>
            <person name="Lipzen A."/>
            <person name="Chen C."/>
            <person name="Yan M."/>
            <person name="Daum C."/>
            <person name="Ng V."/>
            <person name="Clum A."/>
            <person name="Steindorff A."/>
            <person name="Ohm R.A."/>
            <person name="Martin F."/>
            <person name="Silar P."/>
            <person name="Natvig D.O."/>
            <person name="Lalanne C."/>
            <person name="Gautier V."/>
            <person name="Ament-Velasquez S.L."/>
            <person name="Kruys A."/>
            <person name="Hutchinson M.I."/>
            <person name="Powell A.J."/>
            <person name="Barry K."/>
            <person name="Miller A.N."/>
            <person name="Grigoriev I.V."/>
            <person name="Debuchy R."/>
            <person name="Gladieux P."/>
            <person name="Hiltunen Thoren M."/>
            <person name="Johannesson H."/>
        </authorList>
    </citation>
    <scope>NUCLEOTIDE SEQUENCE</scope>
    <source>
        <strain evidence="2">CBS 560.94</strain>
    </source>
</reference>
<dbReference type="GO" id="GO:0016787">
    <property type="term" value="F:hydrolase activity"/>
    <property type="evidence" value="ECO:0007669"/>
    <property type="project" value="InterPro"/>
</dbReference>
<dbReference type="GeneID" id="87863254"/>
<dbReference type="AlphaFoldDB" id="A0AAE0MX63"/>
<dbReference type="RefSeq" id="XP_062686959.1">
    <property type="nucleotide sequence ID" value="XM_062826100.1"/>
</dbReference>
<dbReference type="SUPFAM" id="SSF53474">
    <property type="entry name" value="alpha/beta-Hydrolases"/>
    <property type="match status" value="1"/>
</dbReference>
<evidence type="ECO:0000259" key="1">
    <source>
        <dbReference type="Pfam" id="PF01738"/>
    </source>
</evidence>
<dbReference type="Proteomes" id="UP001278500">
    <property type="component" value="Unassembled WGS sequence"/>
</dbReference>
<dbReference type="Gene3D" id="3.40.50.1820">
    <property type="entry name" value="alpha/beta hydrolase"/>
    <property type="match status" value="1"/>
</dbReference>
<dbReference type="Pfam" id="PF01738">
    <property type="entry name" value="DLH"/>
    <property type="match status" value="1"/>
</dbReference>
<evidence type="ECO:0000313" key="2">
    <source>
        <dbReference type="EMBL" id="KAK3355581.1"/>
    </source>
</evidence>
<comment type="caution">
    <text evidence="2">The sequence shown here is derived from an EMBL/GenBank/DDBJ whole genome shotgun (WGS) entry which is preliminary data.</text>
</comment>
<proteinExistence type="predicted"/>
<feature type="domain" description="Dienelactone hydrolase" evidence="1">
    <location>
        <begin position="31"/>
        <end position="303"/>
    </location>
</feature>
<organism evidence="2 3">
    <name type="scientific">Neurospora tetraspora</name>
    <dbReference type="NCBI Taxonomy" id="94610"/>
    <lineage>
        <taxon>Eukaryota</taxon>
        <taxon>Fungi</taxon>
        <taxon>Dikarya</taxon>
        <taxon>Ascomycota</taxon>
        <taxon>Pezizomycotina</taxon>
        <taxon>Sordariomycetes</taxon>
        <taxon>Sordariomycetidae</taxon>
        <taxon>Sordariales</taxon>
        <taxon>Sordariaceae</taxon>
        <taxon>Neurospora</taxon>
    </lineage>
</organism>
<gene>
    <name evidence="2" type="ORF">B0H65DRAFT_452472</name>
</gene>
<sequence length="316" mass="34811">MSVPVCADCFKGTLRGDVIPTGHEDVIHGLPTYIATPEPWVKPLGTVVLITDAFGWTLRNTRALADSYAKRVPCIVYVPDFMDGKAVPLSLMASFESKPDPNSPWLFRILSRSWNIIKAVPVVLLFLYRTRPSVAWPRVRSFLSAVRSTPSADGTPPKVGVAGFCWGGLYAVGLTNTQNPDNWVTLGGGGKVPLIDCAFTAHPSLLKLPRHIQEVQLPLSLANGEDDAYMGREKMKEVTRILEDKNKTSATEVEVEGADMPNAYEVVVYPGAKHGFAVRGDPEDPLQKERGDQSEVQAVRWFSKWFAMRAFVAKEV</sequence>
<protein>
    <recommendedName>
        <fullName evidence="1">Dienelactone hydrolase domain-containing protein</fullName>
    </recommendedName>
</protein>
<dbReference type="PANTHER" id="PTHR17630">
    <property type="entry name" value="DIENELACTONE HYDROLASE"/>
    <property type="match status" value="1"/>
</dbReference>